<protein>
    <recommendedName>
        <fullName evidence="4">Leucyl/phenylalanyl-tRNA--protein transferase</fullName>
        <ecNumber evidence="4">2.3.2.6</ecNumber>
    </recommendedName>
    <alternativeName>
        <fullName evidence="4">L/F-transferase</fullName>
    </alternativeName>
    <alternativeName>
        <fullName evidence="4">Leucyltransferase</fullName>
    </alternativeName>
    <alternativeName>
        <fullName evidence="4">Phenyalanyltransferase</fullName>
    </alternativeName>
</protein>
<dbReference type="AlphaFoldDB" id="A0A0C1RME9"/>
<dbReference type="Proteomes" id="UP000031594">
    <property type="component" value="Unassembled WGS sequence"/>
</dbReference>
<name>A0A0C1RME9_9BACT</name>
<evidence type="ECO:0000256" key="4">
    <source>
        <dbReference type="HAMAP-Rule" id="MF_00688"/>
    </source>
</evidence>
<dbReference type="NCBIfam" id="TIGR00667">
    <property type="entry name" value="aat"/>
    <property type="match status" value="1"/>
</dbReference>
<reference evidence="6" key="2">
    <citation type="journal article" date="2019" name="BMC Genomics">
        <title>Complete genome sequence analysis of the thermoacidophilic verrucomicrobial methanotroph 'Candidatus Methylacidiphilum kamchatkense' strain Kam1 and comparison with its closest relatives.</title>
        <authorList>
            <person name="Kruse T."/>
            <person name="Ratnadevi C.M."/>
            <person name="Erikstad H.A."/>
            <person name="Birkeland N.K."/>
        </authorList>
    </citation>
    <scope>NUCLEOTIDE SEQUENCE</scope>
    <source>
        <strain evidence="6">Kam1</strain>
    </source>
</reference>
<evidence type="ECO:0000313" key="6">
    <source>
        <dbReference type="EMBL" id="QDQ42817.1"/>
    </source>
</evidence>
<evidence type="ECO:0000313" key="8">
    <source>
        <dbReference type="Proteomes" id="UP000315925"/>
    </source>
</evidence>
<comment type="catalytic activity">
    <reaction evidence="4">
        <text>N-terminal L-lysyl-[protein] + L-leucyl-tRNA(Leu) = N-terminal L-leucyl-L-lysyl-[protein] + tRNA(Leu) + H(+)</text>
        <dbReference type="Rhea" id="RHEA:12340"/>
        <dbReference type="Rhea" id="RHEA-COMP:9613"/>
        <dbReference type="Rhea" id="RHEA-COMP:9622"/>
        <dbReference type="Rhea" id="RHEA-COMP:12670"/>
        <dbReference type="Rhea" id="RHEA-COMP:12671"/>
        <dbReference type="ChEBI" id="CHEBI:15378"/>
        <dbReference type="ChEBI" id="CHEBI:65249"/>
        <dbReference type="ChEBI" id="CHEBI:78442"/>
        <dbReference type="ChEBI" id="CHEBI:78494"/>
        <dbReference type="ChEBI" id="CHEBI:133043"/>
        <dbReference type="EC" id="2.3.2.6"/>
    </reaction>
</comment>
<dbReference type="GO" id="GO:0008914">
    <property type="term" value="F:leucyl-tRNA--protein transferase activity"/>
    <property type="evidence" value="ECO:0007669"/>
    <property type="project" value="UniProtKB-UniRule"/>
</dbReference>
<dbReference type="InterPro" id="IPR004616">
    <property type="entry name" value="Leu/Phe-tRNA_Trfase"/>
</dbReference>
<dbReference type="EC" id="2.3.2.6" evidence="4"/>
<dbReference type="EMBL" id="JQNX01000001">
    <property type="protein sequence ID" value="KIE59222.1"/>
    <property type="molecule type" value="Genomic_DNA"/>
</dbReference>
<keyword evidence="3 4" id="KW-0012">Acyltransferase</keyword>
<comment type="subcellular location">
    <subcellularLocation>
        <location evidence="4">Cytoplasm</location>
    </subcellularLocation>
</comment>
<accession>A0A0C1RME9</accession>
<dbReference type="Proteomes" id="UP000315925">
    <property type="component" value="Chromosome"/>
</dbReference>
<organism evidence="6 8">
    <name type="scientific">Methylacidiphilum kamchatkense Kam1</name>
    <dbReference type="NCBI Taxonomy" id="1202785"/>
    <lineage>
        <taxon>Bacteria</taxon>
        <taxon>Pseudomonadati</taxon>
        <taxon>Verrucomicrobiota</taxon>
        <taxon>Methylacidiphilae</taxon>
        <taxon>Methylacidiphilales</taxon>
        <taxon>Methylacidiphilaceae</taxon>
        <taxon>Methylacidiphilum (ex Ratnadevi et al. 2023)</taxon>
    </lineage>
</organism>
<dbReference type="HAMAP" id="MF_00688">
    <property type="entry name" value="Leu_Phe_trans"/>
    <property type="match status" value="1"/>
</dbReference>
<dbReference type="Gene3D" id="3.40.630.70">
    <property type="entry name" value="Leucyl/phenylalanyl-tRNA-protein transferase, C-terminal domain"/>
    <property type="match status" value="1"/>
</dbReference>
<dbReference type="PANTHER" id="PTHR30098">
    <property type="entry name" value="LEUCYL/PHENYLALANYL-TRNA--PROTEIN TRANSFERASE"/>
    <property type="match status" value="1"/>
</dbReference>
<dbReference type="GO" id="GO:0005737">
    <property type="term" value="C:cytoplasm"/>
    <property type="evidence" value="ECO:0007669"/>
    <property type="project" value="UniProtKB-SubCell"/>
</dbReference>
<dbReference type="InterPro" id="IPR016181">
    <property type="entry name" value="Acyl_CoA_acyltransferase"/>
</dbReference>
<dbReference type="Gene3D" id="3.30.70.3550">
    <property type="entry name" value="Leucyl/phenylalanyl-tRNA-protein transferase, N-terminal domain"/>
    <property type="match status" value="1"/>
</dbReference>
<dbReference type="RefSeq" id="WP_039720517.1">
    <property type="nucleotide sequence ID" value="NZ_CP037899.1"/>
</dbReference>
<evidence type="ECO:0000313" key="5">
    <source>
        <dbReference type="EMBL" id="KIE59222.1"/>
    </source>
</evidence>
<proteinExistence type="inferred from homology"/>
<dbReference type="KEGG" id="mkc:kam1_1602"/>
<evidence type="ECO:0000256" key="1">
    <source>
        <dbReference type="ARBA" id="ARBA00022490"/>
    </source>
</evidence>
<reference evidence="8" key="3">
    <citation type="submission" date="2019-03" db="EMBL/GenBank/DDBJ databases">
        <title>Complete genome of Methylacidiphilum kamchatkense Kam1.</title>
        <authorList>
            <person name="Kruse T."/>
            <person name="Murarilal Ratnadevi C."/>
            <person name="Erikstad H.-A."/>
            <person name="Birkeland N.-K."/>
        </authorList>
    </citation>
    <scope>NUCLEOTIDE SEQUENCE [LARGE SCALE GENOMIC DNA]</scope>
    <source>
        <strain evidence="8">kam1</strain>
    </source>
</reference>
<dbReference type="GO" id="GO:0030163">
    <property type="term" value="P:protein catabolic process"/>
    <property type="evidence" value="ECO:0007669"/>
    <property type="project" value="UniProtKB-UniRule"/>
</dbReference>
<dbReference type="STRING" id="1202785.A946_00360"/>
<keyword evidence="1 4" id="KW-0963">Cytoplasm</keyword>
<dbReference type="Pfam" id="PF03588">
    <property type="entry name" value="Leu_Phe_trans"/>
    <property type="match status" value="1"/>
</dbReference>
<comment type="similarity">
    <text evidence="4">Belongs to the L/F-transferase family.</text>
</comment>
<comment type="function">
    <text evidence="4">Functions in the N-end rule pathway of protein degradation where it conjugates Leu, Phe and, less efficiently, Met from aminoacyl-tRNAs to the N-termini of proteins containing an N-terminal arginine or lysine.</text>
</comment>
<dbReference type="EMBL" id="CP037899">
    <property type="protein sequence ID" value="QDQ42817.1"/>
    <property type="molecule type" value="Genomic_DNA"/>
</dbReference>
<dbReference type="OrthoDB" id="9790282at2"/>
<reference evidence="5 7" key="1">
    <citation type="submission" date="2014-08" db="EMBL/GenBank/DDBJ databases">
        <title>Methylacidiphilum kamchatkense strain Kam1 draft genome sequence.</title>
        <authorList>
            <person name="Birkeland N.-K."/>
            <person name="Erikstad H.A."/>
        </authorList>
    </citation>
    <scope>NUCLEOTIDE SEQUENCE [LARGE SCALE GENOMIC DNA]</scope>
    <source>
        <strain evidence="5 7">Kam1</strain>
    </source>
</reference>
<keyword evidence="2 4" id="KW-0808">Transferase</keyword>
<evidence type="ECO:0000256" key="2">
    <source>
        <dbReference type="ARBA" id="ARBA00022679"/>
    </source>
</evidence>
<evidence type="ECO:0000313" key="7">
    <source>
        <dbReference type="Proteomes" id="UP000031594"/>
    </source>
</evidence>
<dbReference type="InterPro" id="IPR042221">
    <property type="entry name" value="Leu/Phe-tRNA_Trfase_N"/>
</dbReference>
<dbReference type="PANTHER" id="PTHR30098:SF2">
    <property type="entry name" value="LEUCYL_PHENYLALANYL-TRNA--PROTEIN TRANSFERASE"/>
    <property type="match status" value="1"/>
</dbReference>
<keyword evidence="7" id="KW-1185">Reference proteome</keyword>
<comment type="catalytic activity">
    <reaction evidence="4">
        <text>N-terminal L-arginyl-[protein] + L-leucyl-tRNA(Leu) = N-terminal L-leucyl-L-arginyl-[protein] + tRNA(Leu) + H(+)</text>
        <dbReference type="Rhea" id="RHEA:50416"/>
        <dbReference type="Rhea" id="RHEA-COMP:9613"/>
        <dbReference type="Rhea" id="RHEA-COMP:9622"/>
        <dbReference type="Rhea" id="RHEA-COMP:12672"/>
        <dbReference type="Rhea" id="RHEA-COMP:12673"/>
        <dbReference type="ChEBI" id="CHEBI:15378"/>
        <dbReference type="ChEBI" id="CHEBI:64719"/>
        <dbReference type="ChEBI" id="CHEBI:78442"/>
        <dbReference type="ChEBI" id="CHEBI:78494"/>
        <dbReference type="ChEBI" id="CHEBI:133044"/>
        <dbReference type="EC" id="2.3.2.6"/>
    </reaction>
</comment>
<gene>
    <name evidence="4" type="primary">aat</name>
    <name evidence="5" type="ORF">A946_00360</name>
    <name evidence="6" type="ORF">kam1_1602</name>
</gene>
<dbReference type="InterPro" id="IPR042203">
    <property type="entry name" value="Leu/Phe-tRNA_Trfase_C"/>
</dbReference>
<dbReference type="SUPFAM" id="SSF55729">
    <property type="entry name" value="Acyl-CoA N-acyltransferases (Nat)"/>
    <property type="match status" value="1"/>
</dbReference>
<sequence length="220" mass="24581">MAAVILNIFRIQFPDVAKADPDGLVAVGGDLSISRLLAGYRSGIFPWTDRPLTWWSPDPRAIFDIASFKPPRRLAQKIRQGQFQFSINQCFSEVIQNCAKPAPGREHTWISPRFIKAYTDLHRYGYAHSVEVWYKGMLAGGLYGVAIGGFFAGESMFHRVTDASKAALAFTIAHLRERGFVLFDTQVATPVTRLMGAVDIPRSEYLQRLSQALKVPTSFV</sequence>
<comment type="catalytic activity">
    <reaction evidence="4">
        <text>L-phenylalanyl-tRNA(Phe) + an N-terminal L-alpha-aminoacyl-[protein] = an N-terminal L-phenylalanyl-L-alpha-aminoacyl-[protein] + tRNA(Phe)</text>
        <dbReference type="Rhea" id="RHEA:43632"/>
        <dbReference type="Rhea" id="RHEA-COMP:9668"/>
        <dbReference type="Rhea" id="RHEA-COMP:9699"/>
        <dbReference type="Rhea" id="RHEA-COMP:10636"/>
        <dbReference type="Rhea" id="RHEA-COMP:10637"/>
        <dbReference type="ChEBI" id="CHEBI:78442"/>
        <dbReference type="ChEBI" id="CHEBI:78531"/>
        <dbReference type="ChEBI" id="CHEBI:78597"/>
        <dbReference type="ChEBI" id="CHEBI:83561"/>
        <dbReference type="EC" id="2.3.2.6"/>
    </reaction>
</comment>
<evidence type="ECO:0000256" key="3">
    <source>
        <dbReference type="ARBA" id="ARBA00023315"/>
    </source>
</evidence>